<dbReference type="KEGG" id="mff:MFFC18_38190"/>
<dbReference type="InterPro" id="IPR036237">
    <property type="entry name" value="Xyl_isomerase-like_sf"/>
</dbReference>
<evidence type="ECO:0000313" key="2">
    <source>
        <dbReference type="EMBL" id="QEG23914.1"/>
    </source>
</evidence>
<evidence type="ECO:0000259" key="1">
    <source>
        <dbReference type="Pfam" id="PF01261"/>
    </source>
</evidence>
<proteinExistence type="predicted"/>
<feature type="domain" description="Xylose isomerase-like TIM barrel" evidence="1">
    <location>
        <begin position="20"/>
        <end position="268"/>
    </location>
</feature>
<keyword evidence="2" id="KW-0413">Isomerase</keyword>
<dbReference type="PANTHER" id="PTHR12110">
    <property type="entry name" value="HYDROXYPYRUVATE ISOMERASE"/>
    <property type="match status" value="1"/>
</dbReference>
<dbReference type="AlphaFoldDB" id="A0A5B9PCD8"/>
<sequence length="284" mass="31266">MRIGYHTNGMTQHGLFAGLNLLAKTGYRSVAINIDHGWLAPGDAGVKANVHSVKSLLNDRGINCVVEATANFLLDPETRNGPTLMDHDPGLVESRMRYLKYCVDVAAELEADCMSMRSGTRPEGLTFEKAMGRLVDGVEELLLYAAERDVVVSIEPEPGMLVDTLGRFDRLLHLFDSPRMMLTLDVSHIFCNDELPLAAQLDRWKDKIANIHIADVREGKHQHLPLGEGQIGFPLVLNAIAGSGYCGGIHVDLPDFSQDAAAMIQNSYNFLFPLIEQAKAKNLE</sequence>
<dbReference type="EMBL" id="CP042912">
    <property type="protein sequence ID" value="QEG23914.1"/>
    <property type="molecule type" value="Genomic_DNA"/>
</dbReference>
<dbReference type="SUPFAM" id="SSF51658">
    <property type="entry name" value="Xylose isomerase-like"/>
    <property type="match status" value="1"/>
</dbReference>
<dbReference type="GO" id="GO:0034015">
    <property type="term" value="F:L-ribulose-5-phosphate 3-epimerase activity"/>
    <property type="evidence" value="ECO:0007669"/>
    <property type="project" value="UniProtKB-EC"/>
</dbReference>
<accession>A0A5B9PCD8</accession>
<name>A0A5B9PCD8_9BACT</name>
<dbReference type="EC" id="5.1.3.22" evidence="2"/>
<keyword evidence="3" id="KW-1185">Reference proteome</keyword>
<dbReference type="PANTHER" id="PTHR12110:SF52">
    <property type="entry name" value="XYLOSE ISOMERASE"/>
    <property type="match status" value="1"/>
</dbReference>
<gene>
    <name evidence="2" type="primary">ulaE</name>
    <name evidence="2" type="ORF">MFFC18_38190</name>
</gene>
<protein>
    <submittedName>
        <fullName evidence="2">L-ribulose-5-phosphate 3-epimerase UlaE</fullName>
        <ecNumber evidence="2">5.1.3.22</ecNumber>
    </submittedName>
</protein>
<dbReference type="OrthoDB" id="1900402at2"/>
<dbReference type="Pfam" id="PF01261">
    <property type="entry name" value="AP_endonuc_2"/>
    <property type="match status" value="1"/>
</dbReference>
<organism evidence="2 3">
    <name type="scientific">Mariniblastus fucicola</name>
    <dbReference type="NCBI Taxonomy" id="980251"/>
    <lineage>
        <taxon>Bacteria</taxon>
        <taxon>Pseudomonadati</taxon>
        <taxon>Planctomycetota</taxon>
        <taxon>Planctomycetia</taxon>
        <taxon>Pirellulales</taxon>
        <taxon>Pirellulaceae</taxon>
        <taxon>Mariniblastus</taxon>
    </lineage>
</organism>
<dbReference type="STRING" id="980251.GCA_001642875_00166"/>
<evidence type="ECO:0000313" key="3">
    <source>
        <dbReference type="Proteomes" id="UP000322214"/>
    </source>
</evidence>
<dbReference type="InterPro" id="IPR050312">
    <property type="entry name" value="IolE/XylAMocC-like"/>
</dbReference>
<reference evidence="2 3" key="1">
    <citation type="submission" date="2019-08" db="EMBL/GenBank/DDBJ databases">
        <title>Deep-cultivation of Planctomycetes and their phenomic and genomic characterization uncovers novel biology.</title>
        <authorList>
            <person name="Wiegand S."/>
            <person name="Jogler M."/>
            <person name="Boedeker C."/>
            <person name="Pinto D."/>
            <person name="Vollmers J."/>
            <person name="Rivas-Marin E."/>
            <person name="Kohn T."/>
            <person name="Peeters S.H."/>
            <person name="Heuer A."/>
            <person name="Rast P."/>
            <person name="Oberbeckmann S."/>
            <person name="Bunk B."/>
            <person name="Jeske O."/>
            <person name="Meyerdierks A."/>
            <person name="Storesund J.E."/>
            <person name="Kallscheuer N."/>
            <person name="Luecker S."/>
            <person name="Lage O.M."/>
            <person name="Pohl T."/>
            <person name="Merkel B.J."/>
            <person name="Hornburger P."/>
            <person name="Mueller R.-W."/>
            <person name="Bruemmer F."/>
            <person name="Labrenz M."/>
            <person name="Spormann A.M."/>
            <person name="Op den Camp H."/>
            <person name="Overmann J."/>
            <person name="Amann R."/>
            <person name="Jetten M.S.M."/>
            <person name="Mascher T."/>
            <person name="Medema M.H."/>
            <person name="Devos D.P."/>
            <person name="Kaster A.-K."/>
            <person name="Ovreas L."/>
            <person name="Rohde M."/>
            <person name="Galperin M.Y."/>
            <person name="Jogler C."/>
        </authorList>
    </citation>
    <scope>NUCLEOTIDE SEQUENCE [LARGE SCALE GENOMIC DNA]</scope>
    <source>
        <strain evidence="2 3">FC18</strain>
    </source>
</reference>
<dbReference type="Proteomes" id="UP000322214">
    <property type="component" value="Chromosome"/>
</dbReference>
<dbReference type="InterPro" id="IPR013022">
    <property type="entry name" value="Xyl_isomerase-like_TIM-brl"/>
</dbReference>
<dbReference type="Gene3D" id="3.20.20.150">
    <property type="entry name" value="Divalent-metal-dependent TIM barrel enzymes"/>
    <property type="match status" value="1"/>
</dbReference>
<dbReference type="RefSeq" id="WP_075082967.1">
    <property type="nucleotide sequence ID" value="NZ_CP042912.1"/>
</dbReference>